<evidence type="ECO:0000256" key="1">
    <source>
        <dbReference type="ARBA" id="ARBA00022741"/>
    </source>
</evidence>
<reference evidence="8" key="1">
    <citation type="journal article" date="2010" name="Stand. Genomic Sci.">
        <title>Complete genome sequence of Thermocrinis albus type strain (HI 11/12T).</title>
        <authorList>
            <person name="Wirth R."/>
            <person name="Sikorski J."/>
            <person name="Brambilla E."/>
            <person name="Misra M."/>
            <person name="Lapidus A."/>
            <person name="Copeland A."/>
            <person name="Nolan M."/>
            <person name="Lucas S."/>
            <person name="Chen F."/>
            <person name="Tice H."/>
            <person name="Cheng J.F."/>
            <person name="Han C."/>
            <person name="Detter J.C."/>
            <person name="Tapia R."/>
            <person name="Bruce D."/>
            <person name="Goodwin L."/>
            <person name="Pitluck S."/>
            <person name="Pati A."/>
            <person name="Anderson I."/>
            <person name="Ivanova N."/>
            <person name="Mavromatis K."/>
            <person name="Mikhailova N."/>
            <person name="Chen A."/>
            <person name="Palaniappan K."/>
            <person name="Bilek Y."/>
            <person name="Hader T."/>
            <person name="Land M."/>
            <person name="Hauser L."/>
            <person name="Chang Y.J."/>
            <person name="Jeffries C.D."/>
            <person name="Tindall B.J."/>
            <person name="Rohde M."/>
            <person name="Goker M."/>
            <person name="Bristow J."/>
            <person name="Eisen J.A."/>
            <person name="Markowitz V."/>
            <person name="Hugenholtz P."/>
            <person name="Kyrpides N.C."/>
            <person name="Klenk H.P."/>
        </authorList>
    </citation>
    <scope>NUCLEOTIDE SEQUENCE [LARGE SCALE GENOMIC DNA]</scope>
    <source>
        <strain evidence="8">DSM 14484 / JCM 11386 / HI 11/12</strain>
    </source>
</reference>
<evidence type="ECO:0000313" key="8">
    <source>
        <dbReference type="Proteomes" id="UP000002043"/>
    </source>
</evidence>
<dbReference type="Pfam" id="PF02954">
    <property type="entry name" value="HTH_8"/>
    <property type="match status" value="1"/>
</dbReference>
<name>D3SQC1_THEAH</name>
<dbReference type="PANTHER" id="PTHR32071">
    <property type="entry name" value="TRANSCRIPTIONAL REGULATORY PROTEIN"/>
    <property type="match status" value="1"/>
</dbReference>
<dbReference type="InterPro" id="IPR003593">
    <property type="entry name" value="AAA+_ATPase"/>
</dbReference>
<dbReference type="InterPro" id="IPR058031">
    <property type="entry name" value="AAA_lid_NorR"/>
</dbReference>
<dbReference type="Gene3D" id="1.10.8.60">
    <property type="match status" value="1"/>
</dbReference>
<dbReference type="PRINTS" id="PR01590">
    <property type="entry name" value="HTHFIS"/>
</dbReference>
<dbReference type="PROSITE" id="PS00676">
    <property type="entry name" value="SIGMA54_INTERACT_2"/>
    <property type="match status" value="1"/>
</dbReference>
<dbReference type="InterPro" id="IPR025944">
    <property type="entry name" value="Sigma_54_int_dom_CS"/>
</dbReference>
<dbReference type="PROSITE" id="PS50045">
    <property type="entry name" value="SIGMA54_INTERACT_4"/>
    <property type="match status" value="1"/>
</dbReference>
<dbReference type="GO" id="GO:0006355">
    <property type="term" value="P:regulation of DNA-templated transcription"/>
    <property type="evidence" value="ECO:0007669"/>
    <property type="project" value="InterPro"/>
</dbReference>
<dbReference type="InterPro" id="IPR027417">
    <property type="entry name" value="P-loop_NTPase"/>
</dbReference>
<gene>
    <name evidence="7" type="ordered locus">Thal_0725</name>
</gene>
<dbReference type="Pfam" id="PF00158">
    <property type="entry name" value="Sigma54_activat"/>
    <property type="match status" value="1"/>
</dbReference>
<evidence type="ECO:0000256" key="4">
    <source>
        <dbReference type="ARBA" id="ARBA00023125"/>
    </source>
</evidence>
<dbReference type="InterPro" id="IPR025662">
    <property type="entry name" value="Sigma_54_int_dom_ATP-bd_1"/>
</dbReference>
<dbReference type="PANTHER" id="PTHR32071:SF57">
    <property type="entry name" value="C4-DICARBOXYLATE TRANSPORT TRANSCRIPTIONAL REGULATORY PROTEIN DCTD"/>
    <property type="match status" value="1"/>
</dbReference>
<dbReference type="GO" id="GO:0005524">
    <property type="term" value="F:ATP binding"/>
    <property type="evidence" value="ECO:0007669"/>
    <property type="project" value="UniProtKB-KW"/>
</dbReference>
<dbReference type="RefSeq" id="WP_012991764.1">
    <property type="nucleotide sequence ID" value="NC_013894.1"/>
</dbReference>
<dbReference type="PROSITE" id="PS00688">
    <property type="entry name" value="SIGMA54_INTERACT_3"/>
    <property type="match status" value="1"/>
</dbReference>
<proteinExistence type="predicted"/>
<dbReference type="EMBL" id="CP001931">
    <property type="protein sequence ID" value="ADC89358.1"/>
    <property type="molecule type" value="Genomic_DNA"/>
</dbReference>
<dbReference type="FunFam" id="3.40.50.300:FF:000006">
    <property type="entry name" value="DNA-binding transcriptional regulator NtrC"/>
    <property type="match status" value="1"/>
</dbReference>
<evidence type="ECO:0000256" key="5">
    <source>
        <dbReference type="ARBA" id="ARBA00023163"/>
    </source>
</evidence>
<dbReference type="PROSITE" id="PS00675">
    <property type="entry name" value="SIGMA54_INTERACT_1"/>
    <property type="match status" value="1"/>
</dbReference>
<keyword evidence="3" id="KW-0805">Transcription regulation</keyword>
<dbReference type="GO" id="GO:0043565">
    <property type="term" value="F:sequence-specific DNA binding"/>
    <property type="evidence" value="ECO:0007669"/>
    <property type="project" value="InterPro"/>
</dbReference>
<evidence type="ECO:0000256" key="2">
    <source>
        <dbReference type="ARBA" id="ARBA00022840"/>
    </source>
</evidence>
<evidence type="ECO:0000313" key="7">
    <source>
        <dbReference type="EMBL" id="ADC89358.1"/>
    </source>
</evidence>
<dbReference type="SMART" id="SM00382">
    <property type="entry name" value="AAA"/>
    <property type="match status" value="1"/>
</dbReference>
<keyword evidence="4" id="KW-0238">DNA-binding</keyword>
<dbReference type="STRING" id="638303.Thal_0725"/>
<keyword evidence="8" id="KW-1185">Reference proteome</keyword>
<keyword evidence="2" id="KW-0067">ATP-binding</keyword>
<evidence type="ECO:0000256" key="3">
    <source>
        <dbReference type="ARBA" id="ARBA00023015"/>
    </source>
</evidence>
<dbReference type="SUPFAM" id="SSF52540">
    <property type="entry name" value="P-loop containing nucleoside triphosphate hydrolases"/>
    <property type="match status" value="1"/>
</dbReference>
<keyword evidence="5" id="KW-0804">Transcription</keyword>
<dbReference type="CDD" id="cd00009">
    <property type="entry name" value="AAA"/>
    <property type="match status" value="1"/>
</dbReference>
<protein>
    <submittedName>
        <fullName evidence="7">Sigma54 specific transcriptional regulator, Fis family</fullName>
    </submittedName>
</protein>
<evidence type="ECO:0000259" key="6">
    <source>
        <dbReference type="PROSITE" id="PS50045"/>
    </source>
</evidence>
<dbReference type="AlphaFoldDB" id="D3SQC1"/>
<dbReference type="HOGENOM" id="CLU_000445_8_1_0"/>
<dbReference type="InterPro" id="IPR002078">
    <property type="entry name" value="Sigma_54_int"/>
</dbReference>
<dbReference type="InterPro" id="IPR002197">
    <property type="entry name" value="HTH_Fis"/>
</dbReference>
<sequence length="512" mass="60294">MKEKKGLNEIYYLFHNTISLIEHINANIYVKNRSADAFLIESIATVFEYFGYDNLLLFNENQGFYELVLYIKNGEIKQDKIRLDKKFFKGIDAFKSVQFFEYYSPICEFLSREGLIELRENVKVFIKTFHSSRKWIAILVSYKKFTSIPVYIDKMILDASFMFIEKLYKTHMEYSSEIDIYRTELENLAKFTAEVYTKDFIKYNDAFLEKIAKTDVNILIEGETGTGKSTLAYRIHNLSHRKDKPFKELFEAELFGYEKGAFTGASISKKGRLEIANGGTVFFDEIGDIPIEFQTKLLRLLQEKKFSKLGGLKDIYVDIRFIFATNKNLDKLVKEGLFRQDLYYRINTIRLKLLPFRDRTSKEKREIVDRIIEKLTKKYNKSLSIDNEVYKFIEEHHWPGNIRELENVLEYAAILSEDGVIKLNHLPQWVITEYIESKNTTDYVIETHKGHGLTFKDIKKLEMEAIIDALLTTNFNVSKAALKLGISRRQLEYRIKKYNIIEDITKKIRKNE</sequence>
<dbReference type="Gene3D" id="1.10.10.60">
    <property type="entry name" value="Homeodomain-like"/>
    <property type="match status" value="1"/>
</dbReference>
<keyword evidence="1" id="KW-0547">Nucleotide-binding</keyword>
<organism evidence="7 8">
    <name type="scientific">Thermocrinis albus (strain DSM 14484 / JCM 11386 / HI 11/12)</name>
    <dbReference type="NCBI Taxonomy" id="638303"/>
    <lineage>
        <taxon>Bacteria</taxon>
        <taxon>Pseudomonadati</taxon>
        <taxon>Aquificota</taxon>
        <taxon>Aquificia</taxon>
        <taxon>Aquificales</taxon>
        <taxon>Aquificaceae</taxon>
        <taxon>Thermocrinis</taxon>
    </lineage>
</organism>
<dbReference type="OrthoDB" id="9764280at2"/>
<dbReference type="Gene3D" id="3.40.50.300">
    <property type="entry name" value="P-loop containing nucleotide triphosphate hydrolases"/>
    <property type="match status" value="1"/>
</dbReference>
<feature type="domain" description="Sigma-54 factor interaction" evidence="6">
    <location>
        <begin position="208"/>
        <end position="414"/>
    </location>
</feature>
<dbReference type="Pfam" id="PF25601">
    <property type="entry name" value="AAA_lid_14"/>
    <property type="match status" value="1"/>
</dbReference>
<dbReference type="InterPro" id="IPR025943">
    <property type="entry name" value="Sigma_54_int_dom_ATP-bd_2"/>
</dbReference>
<dbReference type="KEGG" id="tal:Thal_0725"/>
<dbReference type="Proteomes" id="UP000002043">
    <property type="component" value="Chromosome"/>
</dbReference>
<dbReference type="InterPro" id="IPR009057">
    <property type="entry name" value="Homeodomain-like_sf"/>
</dbReference>
<accession>D3SQC1</accession>
<dbReference type="eggNOG" id="COG3829">
    <property type="taxonomic scope" value="Bacteria"/>
</dbReference>
<dbReference type="SUPFAM" id="SSF46689">
    <property type="entry name" value="Homeodomain-like"/>
    <property type="match status" value="1"/>
</dbReference>